<organism evidence="1 2">
    <name type="scientific">Hungatella hathewayi DSM 13479</name>
    <dbReference type="NCBI Taxonomy" id="566550"/>
    <lineage>
        <taxon>Bacteria</taxon>
        <taxon>Bacillati</taxon>
        <taxon>Bacillota</taxon>
        <taxon>Clostridia</taxon>
        <taxon>Lachnospirales</taxon>
        <taxon>Lachnospiraceae</taxon>
        <taxon>Hungatella</taxon>
    </lineage>
</organism>
<dbReference type="AlphaFoldDB" id="D3A9K2"/>
<proteinExistence type="predicted"/>
<name>D3A9K2_9FIRM</name>
<protein>
    <submittedName>
        <fullName evidence="1">Uncharacterized protein</fullName>
    </submittedName>
</protein>
<evidence type="ECO:0000313" key="1">
    <source>
        <dbReference type="EMBL" id="EFD01477.1"/>
    </source>
</evidence>
<gene>
    <name evidence="1" type="ORF">CLOSTHATH_00273</name>
</gene>
<dbReference type="Proteomes" id="UP000004968">
    <property type="component" value="Unassembled WGS sequence"/>
</dbReference>
<sequence>MALDAITNVQELYTKHFIFFMEALETEMNGCTFLTCVVSSILMVWR</sequence>
<reference evidence="1 2" key="1">
    <citation type="submission" date="2010-01" db="EMBL/GenBank/DDBJ databases">
        <authorList>
            <person name="Weinstock G."/>
            <person name="Sodergren E."/>
            <person name="Clifton S."/>
            <person name="Fulton L."/>
            <person name="Fulton B."/>
            <person name="Courtney L."/>
            <person name="Fronick C."/>
            <person name="Harrison M."/>
            <person name="Strong C."/>
            <person name="Farmer C."/>
            <person name="Delahaunty K."/>
            <person name="Markovic C."/>
            <person name="Hall O."/>
            <person name="Minx P."/>
            <person name="Tomlinson C."/>
            <person name="Mitreva M."/>
            <person name="Nelson J."/>
            <person name="Hou S."/>
            <person name="Wollam A."/>
            <person name="Pepin K.H."/>
            <person name="Johnson M."/>
            <person name="Bhonagiri V."/>
            <person name="Nash W.E."/>
            <person name="Warren W."/>
            <person name="Chinwalla A."/>
            <person name="Mardis E.R."/>
            <person name="Wilson R.K."/>
        </authorList>
    </citation>
    <scope>NUCLEOTIDE SEQUENCE [LARGE SCALE GENOMIC DNA]</scope>
    <source>
        <strain evidence="1 2">DSM 13479</strain>
    </source>
</reference>
<dbReference type="HOGENOM" id="CLU_3184602_0_0_9"/>
<comment type="caution">
    <text evidence="1">The sequence shown here is derived from an EMBL/GenBank/DDBJ whole genome shotgun (WGS) entry which is preliminary data.</text>
</comment>
<dbReference type="EMBL" id="ACIO01000019">
    <property type="protein sequence ID" value="EFD01477.1"/>
    <property type="molecule type" value="Genomic_DNA"/>
</dbReference>
<evidence type="ECO:0000313" key="2">
    <source>
        <dbReference type="Proteomes" id="UP000004968"/>
    </source>
</evidence>
<accession>D3A9K2</accession>